<proteinExistence type="predicted"/>
<sequence length="310" mass="34890">MTEPDRTMHFYLFRLILEPMKKLTSLADAHTNKADVLAKILKQGLEVQVSQNITCLTSKVYDVASHGLYFQFGEIHKKKSKDFDKENKEFIDTIKDDTNCAHCLYDIKLQLLAIEKKNLLSSPKTMANRIALAINSIINSDIHKEILTDMEALLLRTTQCKARQIHEPNLFIEELNKSYRVVSYKINMLPPNPIDFDDTIKRPLDDLMGDTGASSAAVQITNVQTGLNTARLVPLTRDVAAYGAGAEAKIMDSESSPKRPIKLDKNENAAFAAITLPQTLFSTDFSSNASDFLKQIITKFQSIKKNHEKQ</sequence>
<dbReference type="EMBL" id="CP133659">
    <property type="protein sequence ID" value="WMW65816.1"/>
    <property type="molecule type" value="Genomic_DNA"/>
</dbReference>
<name>A0ABY9R229_9BACT</name>
<keyword evidence="2" id="KW-1185">Reference proteome</keyword>
<dbReference type="RefSeq" id="WP_309541766.1">
    <property type="nucleotide sequence ID" value="NZ_CP133659.1"/>
</dbReference>
<accession>A0ABY9R229</accession>
<organism evidence="1 2">
    <name type="scientific">Nitratidesulfovibrio liaohensis</name>
    <dbReference type="NCBI Taxonomy" id="2604158"/>
    <lineage>
        <taxon>Bacteria</taxon>
        <taxon>Pseudomonadati</taxon>
        <taxon>Thermodesulfobacteriota</taxon>
        <taxon>Desulfovibrionia</taxon>
        <taxon>Desulfovibrionales</taxon>
        <taxon>Desulfovibrionaceae</taxon>
        <taxon>Nitratidesulfovibrio</taxon>
    </lineage>
</organism>
<protein>
    <submittedName>
        <fullName evidence="1">Uncharacterized protein</fullName>
    </submittedName>
</protein>
<gene>
    <name evidence="1" type="ORF">KPS_000329</name>
</gene>
<dbReference type="Proteomes" id="UP001180616">
    <property type="component" value="Chromosome"/>
</dbReference>
<evidence type="ECO:0000313" key="1">
    <source>
        <dbReference type="EMBL" id="WMW65816.1"/>
    </source>
</evidence>
<evidence type="ECO:0000313" key="2">
    <source>
        <dbReference type="Proteomes" id="UP001180616"/>
    </source>
</evidence>
<reference evidence="1" key="1">
    <citation type="submission" date="2023-09" db="EMBL/GenBank/DDBJ databases">
        <authorList>
            <consortium name="CW5 consortium"/>
            <person name="Lu C.-W."/>
        </authorList>
    </citation>
    <scope>NUCLEOTIDE SEQUENCE</scope>
    <source>
        <strain evidence="1">KPS</strain>
    </source>
</reference>